<keyword evidence="3" id="KW-1185">Reference proteome</keyword>
<dbReference type="GeneID" id="39731560"/>
<dbReference type="VEuPathDB" id="PlasmoDB:PGAL8A_00302700"/>
<comment type="caution">
    <text evidence="2">The sequence shown here is derived from an EMBL/GenBank/DDBJ whole genome shotgun (WGS) entry which is preliminary data.</text>
</comment>
<evidence type="ECO:0008006" key="4">
    <source>
        <dbReference type="Google" id="ProtNLM"/>
    </source>
</evidence>
<evidence type="ECO:0000313" key="2">
    <source>
        <dbReference type="EMBL" id="CRG95815.1"/>
    </source>
</evidence>
<dbReference type="EMBL" id="CVMV01000045">
    <property type="protein sequence ID" value="CRG95815.1"/>
    <property type="molecule type" value="Genomic_DNA"/>
</dbReference>
<dbReference type="OrthoDB" id="372049at2759"/>
<feature type="compositionally biased region" description="Basic and acidic residues" evidence="1">
    <location>
        <begin position="45"/>
        <end position="63"/>
    </location>
</feature>
<gene>
    <name evidence="2" type="ORF">PGAL8A_00302700</name>
</gene>
<accession>A0A1J1GTN8</accession>
<sequence>MEKEKNSSYMYQDTLKDLGEGLQNMETIKLNKNNKNYDFENINKGTDEPEENKYEKGNEKDNDNDNYYIKDSLNKILESNKDSYLKNLDYYKNNSKYKIDPCIHVEGVEEIENYIIKEKVYLTTYVQYIDVYEDTTNVEEDVEKEEVEYVEVPKYVTKYKPKIVTDIVEKTIEIPSGEEIKQPKYNTVDVPYIVPNIVENEILVVSKKIIQPEIEISNEVLEVEVEKYIPHLVPVNVYVPRYFGISAKTKGVAEESVKYVDLSQDQIDTLIKELNPHLDELKLFNENQLKRMDEYVKESQIQAKAHNFEPPQPQVITYDENGNCQSFDYSEFDRIKESYLKELAH</sequence>
<name>A0A1J1GTN8_PLAGA</name>
<organism evidence="2 3">
    <name type="scientific">Plasmodium gallinaceum</name>
    <dbReference type="NCBI Taxonomy" id="5849"/>
    <lineage>
        <taxon>Eukaryota</taxon>
        <taxon>Sar</taxon>
        <taxon>Alveolata</taxon>
        <taxon>Apicomplexa</taxon>
        <taxon>Aconoidasida</taxon>
        <taxon>Haemosporida</taxon>
        <taxon>Plasmodiidae</taxon>
        <taxon>Plasmodium</taxon>
        <taxon>Plasmodium (Haemamoeba)</taxon>
    </lineage>
</organism>
<dbReference type="AlphaFoldDB" id="A0A1J1GTN8"/>
<evidence type="ECO:0000313" key="3">
    <source>
        <dbReference type="Proteomes" id="UP000220797"/>
    </source>
</evidence>
<dbReference type="Proteomes" id="UP000220797">
    <property type="component" value="Unassembled WGS sequence"/>
</dbReference>
<proteinExistence type="predicted"/>
<evidence type="ECO:0000256" key="1">
    <source>
        <dbReference type="SAM" id="MobiDB-lite"/>
    </source>
</evidence>
<reference evidence="2" key="1">
    <citation type="submission" date="2015-04" db="EMBL/GenBank/DDBJ databases">
        <authorList>
            <consortium name="Pathogen Informatics"/>
        </authorList>
    </citation>
    <scope>NUCLEOTIDE SEQUENCE [LARGE SCALE GENOMIC DNA]</scope>
    <source>
        <strain evidence="2">8A</strain>
    </source>
</reference>
<dbReference type="RefSeq" id="XP_028528623.1">
    <property type="nucleotide sequence ID" value="XM_028672029.1"/>
</dbReference>
<feature type="region of interest" description="Disordered" evidence="1">
    <location>
        <begin position="37"/>
        <end position="65"/>
    </location>
</feature>
<dbReference type="OMA" id="TYYQYID"/>
<protein>
    <recommendedName>
        <fullName evidence="4">PhIL1 interacting protein PIP2</fullName>
    </recommendedName>
</protein>